<evidence type="ECO:0000313" key="3">
    <source>
        <dbReference type="Proteomes" id="UP000247792"/>
    </source>
</evidence>
<reference evidence="2 3" key="1">
    <citation type="submission" date="2018-05" db="EMBL/GenBank/DDBJ databases">
        <title>Genomic Encyclopedia of Type Strains, Phase IV (KMG-IV): sequencing the most valuable type-strain genomes for metagenomic binning, comparative biology and taxonomic classification.</title>
        <authorList>
            <person name="Goeker M."/>
        </authorList>
    </citation>
    <scope>NUCLEOTIDE SEQUENCE [LARGE SCALE GENOMIC DNA]</scope>
    <source>
        <strain evidence="2 3">DSM 19792</strain>
    </source>
</reference>
<evidence type="ECO:0000313" key="2">
    <source>
        <dbReference type="EMBL" id="PXX42690.1"/>
    </source>
</evidence>
<dbReference type="SUPFAM" id="SSF53850">
    <property type="entry name" value="Periplasmic binding protein-like II"/>
    <property type="match status" value="1"/>
</dbReference>
<dbReference type="RefSeq" id="WP_110256215.1">
    <property type="nucleotide sequence ID" value="NZ_QJKB01000005.1"/>
</dbReference>
<sequence length="301" mass="33919">MPGLLTLLGIILAGLCLNAHATDTGNTSNTNAMASARVTKVIRYPRLSMTTDPHSEYVLDLLRQAISYSGQPYQLQGSQSTMQQARSIYELTSSHGSVDVLWTMSTDEREAQLIPIRIPIDKGLIGWRVALLTPANIKLLKQVKTAKDLAAFTAGQELDWPDVTILQSNGLPVRTSATYETLFTMLRAGRFDYFPRSLFEAQIEFEGPLGKNLAIDPYIILYYPSALYFFVSPREPKMAEDIRKGLEEMIRNGSFEKTFQRYQQATIKGANLKNRTIIPLRNPTLSQDKMPLNRPELWFKP</sequence>
<dbReference type="Gene3D" id="3.40.190.10">
    <property type="entry name" value="Periplasmic binding protein-like II"/>
    <property type="match status" value="2"/>
</dbReference>
<evidence type="ECO:0000256" key="1">
    <source>
        <dbReference type="SAM" id="SignalP"/>
    </source>
</evidence>
<keyword evidence="1" id="KW-0732">Signal</keyword>
<dbReference type="Proteomes" id="UP000247792">
    <property type="component" value="Unassembled WGS sequence"/>
</dbReference>
<protein>
    <submittedName>
        <fullName evidence="2">Amino acid ABC transporter substrate-binding protein (PAAT family)</fullName>
    </submittedName>
</protein>
<feature type="signal peptide" evidence="1">
    <location>
        <begin position="1"/>
        <end position="21"/>
    </location>
</feature>
<dbReference type="AlphaFoldDB" id="A0A318J7N8"/>
<feature type="chain" id="PRO_5016241242" evidence="1">
    <location>
        <begin position="22"/>
        <end position="301"/>
    </location>
</feature>
<organism evidence="2 3">
    <name type="scientific">Undibacterium pigrum</name>
    <dbReference type="NCBI Taxonomy" id="401470"/>
    <lineage>
        <taxon>Bacteria</taxon>
        <taxon>Pseudomonadati</taxon>
        <taxon>Pseudomonadota</taxon>
        <taxon>Betaproteobacteria</taxon>
        <taxon>Burkholderiales</taxon>
        <taxon>Oxalobacteraceae</taxon>
        <taxon>Undibacterium</taxon>
    </lineage>
</organism>
<comment type="caution">
    <text evidence="2">The sequence shown here is derived from an EMBL/GenBank/DDBJ whole genome shotgun (WGS) entry which is preliminary data.</text>
</comment>
<gene>
    <name evidence="2" type="ORF">DFR42_105353</name>
</gene>
<accession>A0A318J7N8</accession>
<name>A0A318J7N8_9BURK</name>
<dbReference type="EMBL" id="QJKB01000005">
    <property type="protein sequence ID" value="PXX42690.1"/>
    <property type="molecule type" value="Genomic_DNA"/>
</dbReference>
<keyword evidence="3" id="KW-1185">Reference proteome</keyword>
<proteinExistence type="predicted"/>